<evidence type="ECO:0000313" key="3">
    <source>
        <dbReference type="Proteomes" id="UP001236014"/>
    </source>
</evidence>
<accession>A0A9Y2IDY8</accession>
<protein>
    <recommendedName>
        <fullName evidence="4">Secreted protein</fullName>
    </recommendedName>
</protein>
<gene>
    <name evidence="2" type="ORF">QRX50_41085</name>
</gene>
<evidence type="ECO:0000256" key="1">
    <source>
        <dbReference type="SAM" id="SignalP"/>
    </source>
</evidence>
<reference evidence="2 3" key="1">
    <citation type="submission" date="2023-06" db="EMBL/GenBank/DDBJ databases">
        <authorList>
            <person name="Oyuntsetseg B."/>
            <person name="Kim S.B."/>
        </authorList>
    </citation>
    <scope>NUCLEOTIDE SEQUENCE [LARGE SCALE GENOMIC DNA]</scope>
    <source>
        <strain evidence="2 3">2-15</strain>
    </source>
</reference>
<evidence type="ECO:0000313" key="2">
    <source>
        <dbReference type="EMBL" id="WIX77734.1"/>
    </source>
</evidence>
<dbReference type="EMBL" id="CP127294">
    <property type="protein sequence ID" value="WIX77734.1"/>
    <property type="molecule type" value="Genomic_DNA"/>
</dbReference>
<dbReference type="RefSeq" id="WP_285968473.1">
    <property type="nucleotide sequence ID" value="NZ_CP127294.1"/>
</dbReference>
<organism evidence="2 3">
    <name type="scientific">Amycolatopsis carbonis</name>
    <dbReference type="NCBI Taxonomy" id="715471"/>
    <lineage>
        <taxon>Bacteria</taxon>
        <taxon>Bacillati</taxon>
        <taxon>Actinomycetota</taxon>
        <taxon>Actinomycetes</taxon>
        <taxon>Pseudonocardiales</taxon>
        <taxon>Pseudonocardiaceae</taxon>
        <taxon>Amycolatopsis</taxon>
    </lineage>
</organism>
<keyword evidence="3" id="KW-1185">Reference proteome</keyword>
<dbReference type="KEGG" id="acab:QRX50_41085"/>
<dbReference type="Proteomes" id="UP001236014">
    <property type="component" value="Chromosome"/>
</dbReference>
<proteinExistence type="predicted"/>
<feature type="signal peptide" evidence="1">
    <location>
        <begin position="1"/>
        <end position="32"/>
    </location>
</feature>
<feature type="chain" id="PRO_5040837211" description="Secreted protein" evidence="1">
    <location>
        <begin position="33"/>
        <end position="416"/>
    </location>
</feature>
<evidence type="ECO:0008006" key="4">
    <source>
        <dbReference type="Google" id="ProtNLM"/>
    </source>
</evidence>
<sequence>MLGKTVGKTTARRVVAAVLAAGAVTTSGVSPAVPASAAPAGSWRADLSHVDGDDVNVEAAGDALTLKDSAWHRTDLLTAGSQGYLVSAAKQLASPANRVTTNVAADLPKGTDVQIDVRGRAGSDDWTEWTPVGAQAASFGRAVSVVQARISLSSTTDGVRPTVREVDLTGTLAPQADALAATTPLTYTIYATREGLTGHTTANGHVITANDHFVALPSGKATSPKGTGNYTVKVCRTDGSRCEYAPVWDVGPWNTKDDYWNPASVRSEYQDLPQGQPEAYAAYHNHYNGGKDDLGYTVGNPAGIDLADGVFNSGLGLADNGNVKVTYLWTGSAAATGVVSTAGDPMNVRASASTTAAVKGLAANYAKVDIECYVNGSSVTGTFGTSTIWDRIGPDNFISDAYVKTGSDLPVAPLCS</sequence>
<dbReference type="AlphaFoldDB" id="A0A9Y2IDY8"/>
<keyword evidence="1" id="KW-0732">Signal</keyword>
<name>A0A9Y2IDY8_9PSEU</name>